<feature type="transmembrane region" description="Helical" evidence="1">
    <location>
        <begin position="37"/>
        <end position="57"/>
    </location>
</feature>
<feature type="transmembrane region" description="Helical" evidence="1">
    <location>
        <begin position="363"/>
        <end position="388"/>
    </location>
</feature>
<evidence type="ECO:0000313" key="3">
    <source>
        <dbReference type="Proteomes" id="UP000054978"/>
    </source>
</evidence>
<dbReference type="STRING" id="1777144.AWB83_01570"/>
<name>A0A158AAQ4_9BURK</name>
<feature type="transmembrane region" description="Helical" evidence="1">
    <location>
        <begin position="119"/>
        <end position="137"/>
    </location>
</feature>
<protein>
    <submittedName>
        <fullName evidence="2">Uncharacterized protein</fullName>
    </submittedName>
</protein>
<gene>
    <name evidence="2" type="ORF">AWB83_01570</name>
</gene>
<feature type="transmembrane region" description="Helical" evidence="1">
    <location>
        <begin position="327"/>
        <end position="351"/>
    </location>
</feature>
<comment type="caution">
    <text evidence="2">The sequence shown here is derived from an EMBL/GenBank/DDBJ whole genome shotgun (WGS) entry which is preliminary data.</text>
</comment>
<evidence type="ECO:0000313" key="2">
    <source>
        <dbReference type="EMBL" id="SAK54873.1"/>
    </source>
</evidence>
<keyword evidence="1" id="KW-0472">Membrane</keyword>
<feature type="transmembrane region" description="Helical" evidence="1">
    <location>
        <begin position="249"/>
        <end position="272"/>
    </location>
</feature>
<keyword evidence="1" id="KW-0812">Transmembrane</keyword>
<organism evidence="2 3">
    <name type="scientific">Caballeronia ptereochthonis</name>
    <dbReference type="NCBI Taxonomy" id="1777144"/>
    <lineage>
        <taxon>Bacteria</taxon>
        <taxon>Pseudomonadati</taxon>
        <taxon>Pseudomonadota</taxon>
        <taxon>Betaproteobacteria</taxon>
        <taxon>Burkholderiales</taxon>
        <taxon>Burkholderiaceae</taxon>
        <taxon>Caballeronia</taxon>
    </lineage>
</organism>
<reference evidence="2" key="1">
    <citation type="submission" date="2016-01" db="EMBL/GenBank/DDBJ databases">
        <authorList>
            <person name="Peeters C."/>
        </authorList>
    </citation>
    <scope>NUCLEOTIDE SEQUENCE [LARGE SCALE GENOMIC DNA]</scope>
    <source>
        <strain evidence="2">LMG 29326</strain>
    </source>
</reference>
<dbReference type="Proteomes" id="UP000054978">
    <property type="component" value="Unassembled WGS sequence"/>
</dbReference>
<keyword evidence="1" id="KW-1133">Transmembrane helix</keyword>
<dbReference type="EMBL" id="FCOB02000006">
    <property type="protein sequence ID" value="SAK54873.1"/>
    <property type="molecule type" value="Genomic_DNA"/>
</dbReference>
<accession>A0A158AAQ4</accession>
<evidence type="ECO:0000256" key="1">
    <source>
        <dbReference type="SAM" id="Phobius"/>
    </source>
</evidence>
<proteinExistence type="predicted"/>
<keyword evidence="3" id="KW-1185">Reference proteome</keyword>
<feature type="transmembrane region" description="Helical" evidence="1">
    <location>
        <begin position="12"/>
        <end position="31"/>
    </location>
</feature>
<dbReference type="AlphaFoldDB" id="A0A158AAQ4"/>
<sequence>MNRASLEDRLWVVTFIVAVASDVLSGVIRYFTSMIGAAPATYLPKVLMLAWVLLILIKRPKASHALIALYLLAQSFVSLSHGVALEAVGFWVWTVMPMLFALTASPQALELLNGGAARAAFLVLAALCFAGLLLNSFSPMPWVGQSVSVGGHNVSVATSSYVGVASRLTGFGRDSASTGLMVGLLTTWLLTRTRSKLLQCALLGCAGAAVYATTNKTAPVALALVVGAHCLLSTSTVRRACLWAAGVAVGLPIATFVATSALNLAGGGYVMLASFQDRMWNTWPLLIEGLLKDNRIWLGLGPGGFGSAATYYESAFGFNVAYADNTVLYAVASFGFFGALVLVWALVRLMLRAEPTDRASWMMLLYLLFACASTDICESIGCLLFLGITIRQLRESVPETYGQLSRMPGHTGAHGAVDERIAERHHHDALLQVSRGAFGRHLT</sequence>
<dbReference type="RefSeq" id="WP_244197622.1">
    <property type="nucleotide sequence ID" value="NZ_FCOB02000006.1"/>
</dbReference>